<comment type="caution">
    <text evidence="2">The sequence shown here is derived from an EMBL/GenBank/DDBJ whole genome shotgun (WGS) entry which is preliminary data.</text>
</comment>
<dbReference type="Proteomes" id="UP000823388">
    <property type="component" value="Chromosome 9K"/>
</dbReference>
<keyword evidence="3" id="KW-1185">Reference proteome</keyword>
<proteinExistence type="predicted"/>
<protein>
    <submittedName>
        <fullName evidence="2">Uncharacterized protein</fullName>
    </submittedName>
</protein>
<organism evidence="2 3">
    <name type="scientific">Panicum virgatum</name>
    <name type="common">Blackwell switchgrass</name>
    <dbReference type="NCBI Taxonomy" id="38727"/>
    <lineage>
        <taxon>Eukaryota</taxon>
        <taxon>Viridiplantae</taxon>
        <taxon>Streptophyta</taxon>
        <taxon>Embryophyta</taxon>
        <taxon>Tracheophyta</taxon>
        <taxon>Spermatophyta</taxon>
        <taxon>Magnoliopsida</taxon>
        <taxon>Liliopsida</taxon>
        <taxon>Poales</taxon>
        <taxon>Poaceae</taxon>
        <taxon>PACMAD clade</taxon>
        <taxon>Panicoideae</taxon>
        <taxon>Panicodae</taxon>
        <taxon>Paniceae</taxon>
        <taxon>Panicinae</taxon>
        <taxon>Panicum</taxon>
        <taxon>Panicum sect. Hiantes</taxon>
    </lineage>
</organism>
<evidence type="ECO:0000256" key="1">
    <source>
        <dbReference type="SAM" id="MobiDB-lite"/>
    </source>
</evidence>
<dbReference type="EMBL" id="CM029053">
    <property type="protein sequence ID" value="KAG2548188.1"/>
    <property type="molecule type" value="Genomic_DNA"/>
</dbReference>
<dbReference type="AlphaFoldDB" id="A0A8T0NFQ3"/>
<sequence>MEQARTRKVEQAARGRPLWPWGLEPGGGLASADGGLDELRQPGERRRPGRATGAWRAKTAMPASWAEARGQLEQEADVKLFLDTPEQDVWVDQSSRGSDHRVSAPSACFF</sequence>
<evidence type="ECO:0000313" key="3">
    <source>
        <dbReference type="Proteomes" id="UP000823388"/>
    </source>
</evidence>
<dbReference type="EMBL" id="CM029053">
    <property type="protein sequence ID" value="KAG2548187.1"/>
    <property type="molecule type" value="Genomic_DNA"/>
</dbReference>
<dbReference type="EMBL" id="CM029053">
    <property type="protein sequence ID" value="KAG2548189.1"/>
    <property type="molecule type" value="Genomic_DNA"/>
</dbReference>
<feature type="region of interest" description="Disordered" evidence="1">
    <location>
        <begin position="1"/>
        <end position="62"/>
    </location>
</feature>
<reference evidence="2" key="1">
    <citation type="submission" date="2020-05" db="EMBL/GenBank/DDBJ databases">
        <title>WGS assembly of Panicum virgatum.</title>
        <authorList>
            <person name="Lovell J.T."/>
            <person name="Jenkins J."/>
            <person name="Shu S."/>
            <person name="Juenger T.E."/>
            <person name="Schmutz J."/>
        </authorList>
    </citation>
    <scope>NUCLEOTIDE SEQUENCE</scope>
    <source>
        <strain evidence="2">AP13</strain>
    </source>
</reference>
<feature type="compositionally biased region" description="Basic and acidic residues" evidence="1">
    <location>
        <begin position="37"/>
        <end position="46"/>
    </location>
</feature>
<name>A0A8T0NFQ3_PANVG</name>
<accession>A0A8T0NFQ3</accession>
<feature type="compositionally biased region" description="Basic and acidic residues" evidence="1">
    <location>
        <begin position="1"/>
        <end position="13"/>
    </location>
</feature>
<evidence type="ECO:0000313" key="2">
    <source>
        <dbReference type="EMBL" id="KAG2548187.1"/>
    </source>
</evidence>
<gene>
    <name evidence="2" type="ORF">PVAP13_9KG150100</name>
</gene>